<name>A0A7V7TYU2_9HYPH</name>
<dbReference type="SUPFAM" id="SSF64307">
    <property type="entry name" value="SirA-like"/>
    <property type="match status" value="1"/>
</dbReference>
<dbReference type="EMBL" id="VZDO01000014">
    <property type="protein sequence ID" value="KAB0677973.1"/>
    <property type="molecule type" value="Genomic_DNA"/>
</dbReference>
<dbReference type="RefSeq" id="WP_150971413.1">
    <property type="nucleotide sequence ID" value="NZ_VZDO01000014.1"/>
</dbReference>
<evidence type="ECO:0000313" key="4">
    <source>
        <dbReference type="Proteomes" id="UP000432089"/>
    </source>
</evidence>
<dbReference type="GO" id="GO:0016740">
    <property type="term" value="F:transferase activity"/>
    <property type="evidence" value="ECO:0007669"/>
    <property type="project" value="UniProtKB-KW"/>
</dbReference>
<keyword evidence="3" id="KW-0808">Transferase</keyword>
<evidence type="ECO:0000256" key="1">
    <source>
        <dbReference type="ARBA" id="ARBA00008984"/>
    </source>
</evidence>
<dbReference type="InterPro" id="IPR001455">
    <property type="entry name" value="TusA-like"/>
</dbReference>
<dbReference type="Gene3D" id="3.30.110.40">
    <property type="entry name" value="TusA-like domain"/>
    <property type="match status" value="1"/>
</dbReference>
<dbReference type="CDD" id="cd00291">
    <property type="entry name" value="SirA_YedF_YeeD"/>
    <property type="match status" value="1"/>
</dbReference>
<dbReference type="PROSITE" id="PS01148">
    <property type="entry name" value="UPF0033"/>
    <property type="match status" value="1"/>
</dbReference>
<dbReference type="PANTHER" id="PTHR33279:SF2">
    <property type="entry name" value="SULFUR CARRIER PROTEIN TUSA"/>
    <property type="match status" value="1"/>
</dbReference>
<sequence>METSFDRLLDTSGLKCPLPVIRARKLIRTLPFGTRLKIVCTDPLAEIDIPHMANSDGHRLIKKGREGEQLWYLLELAS</sequence>
<proteinExistence type="inferred from homology"/>
<dbReference type="Proteomes" id="UP000432089">
    <property type="component" value="Unassembled WGS sequence"/>
</dbReference>
<gene>
    <name evidence="3" type="ORF">F6X38_16200</name>
</gene>
<evidence type="ECO:0000313" key="3">
    <source>
        <dbReference type="EMBL" id="KAB0677973.1"/>
    </source>
</evidence>
<protein>
    <submittedName>
        <fullName evidence="3">Sulfurtransferase TusA family protein</fullName>
    </submittedName>
</protein>
<feature type="domain" description="UPF0033" evidence="2">
    <location>
        <begin position="9"/>
        <end position="33"/>
    </location>
</feature>
<dbReference type="InterPro" id="IPR036868">
    <property type="entry name" value="TusA-like_sf"/>
</dbReference>
<accession>A0A7V7TYU2</accession>
<dbReference type="PANTHER" id="PTHR33279">
    <property type="entry name" value="SULFUR CARRIER PROTEIN YEDF-RELATED"/>
    <property type="match status" value="1"/>
</dbReference>
<keyword evidence="4" id="KW-1185">Reference proteome</keyword>
<dbReference type="Pfam" id="PF01206">
    <property type="entry name" value="TusA"/>
    <property type="match status" value="1"/>
</dbReference>
<dbReference type="AlphaFoldDB" id="A0A7V7TYU2"/>
<reference evidence="3 4" key="1">
    <citation type="submission" date="2019-09" db="EMBL/GenBank/DDBJ databases">
        <title>YIM 132180 draft genome.</title>
        <authorList>
            <person name="Zhang K."/>
        </authorList>
    </citation>
    <scope>NUCLEOTIDE SEQUENCE [LARGE SCALE GENOMIC DNA]</scope>
    <source>
        <strain evidence="3 4">YIM 132180</strain>
    </source>
</reference>
<comment type="similarity">
    <text evidence="1">Belongs to the sulfur carrier protein TusA family.</text>
</comment>
<organism evidence="3 4">
    <name type="scientific">Plantimonas leprariae</name>
    <dbReference type="NCBI Taxonomy" id="2615207"/>
    <lineage>
        <taxon>Bacteria</taxon>
        <taxon>Pseudomonadati</taxon>
        <taxon>Pseudomonadota</taxon>
        <taxon>Alphaproteobacteria</taxon>
        <taxon>Hyphomicrobiales</taxon>
        <taxon>Aurantimonadaceae</taxon>
        <taxon>Plantimonas</taxon>
    </lineage>
</organism>
<comment type="caution">
    <text evidence="3">The sequence shown here is derived from an EMBL/GenBank/DDBJ whole genome shotgun (WGS) entry which is preliminary data.</text>
</comment>
<evidence type="ECO:0000259" key="2">
    <source>
        <dbReference type="PROSITE" id="PS01148"/>
    </source>
</evidence>